<gene>
    <name evidence="11" type="ORF">GPUH_LOCUS13266</name>
</gene>
<evidence type="ECO:0000256" key="9">
    <source>
        <dbReference type="SAM" id="MobiDB-lite"/>
    </source>
</evidence>
<keyword evidence="3" id="KW-0808">Transferase</keyword>
<dbReference type="Gene3D" id="3.30.200.20">
    <property type="entry name" value="Phosphorylase Kinase, domain 1"/>
    <property type="match status" value="1"/>
</dbReference>
<dbReference type="EMBL" id="UYRT01080056">
    <property type="protein sequence ID" value="VDN21948.1"/>
    <property type="molecule type" value="Genomic_DNA"/>
</dbReference>
<keyword evidence="4" id="KW-0547">Nucleotide-binding</keyword>
<keyword evidence="2" id="KW-0723">Serine/threonine-protein kinase</keyword>
<dbReference type="GO" id="GO:0000226">
    <property type="term" value="P:microtubule cytoskeleton organization"/>
    <property type="evidence" value="ECO:0007669"/>
    <property type="project" value="TreeGrafter"/>
</dbReference>
<evidence type="ECO:0000313" key="12">
    <source>
        <dbReference type="Proteomes" id="UP000271098"/>
    </source>
</evidence>
<dbReference type="EC" id="2.7.11.1" evidence="1"/>
<evidence type="ECO:0000313" key="11">
    <source>
        <dbReference type="EMBL" id="VDN21948.1"/>
    </source>
</evidence>
<dbReference type="PROSITE" id="PS50011">
    <property type="entry name" value="PROTEIN_KINASE_DOM"/>
    <property type="match status" value="1"/>
</dbReference>
<evidence type="ECO:0000256" key="6">
    <source>
        <dbReference type="ARBA" id="ARBA00022840"/>
    </source>
</evidence>
<proteinExistence type="predicted"/>
<accession>A0A183DX25</accession>
<dbReference type="PANTHER" id="PTHR24346:SF74">
    <property type="entry name" value="PROTEIN KINASE DOMAIN-CONTAINING PROTEIN"/>
    <property type="match status" value="1"/>
</dbReference>
<dbReference type="GO" id="GO:0035556">
    <property type="term" value="P:intracellular signal transduction"/>
    <property type="evidence" value="ECO:0007669"/>
    <property type="project" value="TreeGrafter"/>
</dbReference>
<feature type="compositionally biased region" description="Polar residues" evidence="9">
    <location>
        <begin position="1"/>
        <end position="15"/>
    </location>
</feature>
<evidence type="ECO:0000256" key="1">
    <source>
        <dbReference type="ARBA" id="ARBA00012513"/>
    </source>
</evidence>
<dbReference type="InterPro" id="IPR011009">
    <property type="entry name" value="Kinase-like_dom_sf"/>
</dbReference>
<evidence type="ECO:0000313" key="13">
    <source>
        <dbReference type="WBParaSite" id="GPUH_0001328101-mRNA-1"/>
    </source>
</evidence>
<dbReference type="AlphaFoldDB" id="A0A183DX25"/>
<evidence type="ECO:0000256" key="4">
    <source>
        <dbReference type="ARBA" id="ARBA00022741"/>
    </source>
</evidence>
<evidence type="ECO:0000256" key="7">
    <source>
        <dbReference type="ARBA" id="ARBA00047899"/>
    </source>
</evidence>
<evidence type="ECO:0000259" key="10">
    <source>
        <dbReference type="PROSITE" id="PS50011"/>
    </source>
</evidence>
<evidence type="ECO:0000256" key="5">
    <source>
        <dbReference type="ARBA" id="ARBA00022777"/>
    </source>
</evidence>
<dbReference type="InterPro" id="IPR000719">
    <property type="entry name" value="Prot_kinase_dom"/>
</dbReference>
<dbReference type="Pfam" id="PF00069">
    <property type="entry name" value="Pkinase"/>
    <property type="match status" value="1"/>
</dbReference>
<evidence type="ECO:0000256" key="3">
    <source>
        <dbReference type="ARBA" id="ARBA00022679"/>
    </source>
</evidence>
<reference evidence="13" key="1">
    <citation type="submission" date="2016-06" db="UniProtKB">
        <authorList>
            <consortium name="WormBaseParasite"/>
        </authorList>
    </citation>
    <scope>IDENTIFICATION</scope>
</reference>
<dbReference type="SUPFAM" id="SSF56112">
    <property type="entry name" value="Protein kinase-like (PK-like)"/>
    <property type="match status" value="1"/>
</dbReference>
<organism evidence="13">
    <name type="scientific">Gongylonema pulchrum</name>
    <dbReference type="NCBI Taxonomy" id="637853"/>
    <lineage>
        <taxon>Eukaryota</taxon>
        <taxon>Metazoa</taxon>
        <taxon>Ecdysozoa</taxon>
        <taxon>Nematoda</taxon>
        <taxon>Chromadorea</taxon>
        <taxon>Rhabditida</taxon>
        <taxon>Spirurina</taxon>
        <taxon>Spiruromorpha</taxon>
        <taxon>Spiruroidea</taxon>
        <taxon>Gongylonematidae</taxon>
        <taxon>Gongylonema</taxon>
    </lineage>
</organism>
<name>A0A183DX25_9BILA</name>
<reference evidence="11 12" key="2">
    <citation type="submission" date="2018-11" db="EMBL/GenBank/DDBJ databases">
        <authorList>
            <consortium name="Pathogen Informatics"/>
        </authorList>
    </citation>
    <scope>NUCLEOTIDE SEQUENCE [LARGE SCALE GENOMIC DNA]</scope>
</reference>
<dbReference type="GO" id="GO:0050321">
    <property type="term" value="F:tau-protein kinase activity"/>
    <property type="evidence" value="ECO:0007669"/>
    <property type="project" value="TreeGrafter"/>
</dbReference>
<sequence>MCSAITSKQQETSAPTVPPKPPKGLVRIGFYEVESTIGKGNHTLVKLARHRITKTEVAIKIVDKTRLDDENLAKVYREIEVLKRLSHPHIIRLYQV</sequence>
<protein>
    <recommendedName>
        <fullName evidence="1">non-specific serine/threonine protein kinase</fullName>
        <ecNumber evidence="1">2.7.11.1</ecNumber>
    </recommendedName>
</protein>
<feature type="region of interest" description="Disordered" evidence="9">
    <location>
        <begin position="1"/>
        <end position="22"/>
    </location>
</feature>
<dbReference type="FunFam" id="3.30.200.20:FF:000003">
    <property type="entry name" value="Non-specific serine/threonine protein kinase"/>
    <property type="match status" value="1"/>
</dbReference>
<dbReference type="GO" id="GO:0005524">
    <property type="term" value="F:ATP binding"/>
    <property type="evidence" value="ECO:0007669"/>
    <property type="project" value="UniProtKB-KW"/>
</dbReference>
<keyword evidence="5" id="KW-0418">Kinase</keyword>
<dbReference type="OrthoDB" id="193931at2759"/>
<keyword evidence="12" id="KW-1185">Reference proteome</keyword>
<comment type="catalytic activity">
    <reaction evidence="7">
        <text>L-threonyl-[protein] + ATP = O-phospho-L-threonyl-[protein] + ADP + H(+)</text>
        <dbReference type="Rhea" id="RHEA:46608"/>
        <dbReference type="Rhea" id="RHEA-COMP:11060"/>
        <dbReference type="Rhea" id="RHEA-COMP:11605"/>
        <dbReference type="ChEBI" id="CHEBI:15378"/>
        <dbReference type="ChEBI" id="CHEBI:30013"/>
        <dbReference type="ChEBI" id="CHEBI:30616"/>
        <dbReference type="ChEBI" id="CHEBI:61977"/>
        <dbReference type="ChEBI" id="CHEBI:456216"/>
        <dbReference type="EC" id="2.7.11.1"/>
    </reaction>
</comment>
<evidence type="ECO:0000256" key="8">
    <source>
        <dbReference type="ARBA" id="ARBA00048679"/>
    </source>
</evidence>
<dbReference type="WBParaSite" id="GPUH_0001328101-mRNA-1">
    <property type="protein sequence ID" value="GPUH_0001328101-mRNA-1"/>
    <property type="gene ID" value="GPUH_0001328101"/>
</dbReference>
<dbReference type="GO" id="GO:0005737">
    <property type="term" value="C:cytoplasm"/>
    <property type="evidence" value="ECO:0007669"/>
    <property type="project" value="TreeGrafter"/>
</dbReference>
<dbReference type="PANTHER" id="PTHR24346">
    <property type="entry name" value="MAP/MICROTUBULE AFFINITY-REGULATING KINASE"/>
    <property type="match status" value="1"/>
</dbReference>
<dbReference type="Proteomes" id="UP000271098">
    <property type="component" value="Unassembled WGS sequence"/>
</dbReference>
<comment type="catalytic activity">
    <reaction evidence="8">
        <text>L-seryl-[protein] + ATP = O-phospho-L-seryl-[protein] + ADP + H(+)</text>
        <dbReference type="Rhea" id="RHEA:17989"/>
        <dbReference type="Rhea" id="RHEA-COMP:9863"/>
        <dbReference type="Rhea" id="RHEA-COMP:11604"/>
        <dbReference type="ChEBI" id="CHEBI:15378"/>
        <dbReference type="ChEBI" id="CHEBI:29999"/>
        <dbReference type="ChEBI" id="CHEBI:30616"/>
        <dbReference type="ChEBI" id="CHEBI:83421"/>
        <dbReference type="ChEBI" id="CHEBI:456216"/>
        <dbReference type="EC" id="2.7.11.1"/>
    </reaction>
</comment>
<keyword evidence="6" id="KW-0067">ATP-binding</keyword>
<evidence type="ECO:0000256" key="2">
    <source>
        <dbReference type="ARBA" id="ARBA00022527"/>
    </source>
</evidence>
<feature type="domain" description="Protein kinase" evidence="10">
    <location>
        <begin position="31"/>
        <end position="96"/>
    </location>
</feature>